<dbReference type="Proteomes" id="UP000198736">
    <property type="component" value="Unassembled WGS sequence"/>
</dbReference>
<proteinExistence type="predicted"/>
<accession>A0A0S4L3L1</accession>
<sequence>MIVFTLEKASLYKNHSYTNLKPLNVSELADRINYGTRTDGYASLAPRKPHHQVCLAASIHVRHKRPPILPGRPAFDPFTGMRKLSSIARGHLPIAWRSKSL</sequence>
<dbReference type="AlphaFoldDB" id="A0A0S4L3L1"/>
<evidence type="ECO:0000313" key="1">
    <source>
        <dbReference type="EMBL" id="CUS31337.1"/>
    </source>
</evidence>
<dbReference type="EMBL" id="CZPZ01000001">
    <property type="protein sequence ID" value="CUS31337.1"/>
    <property type="molecule type" value="Genomic_DNA"/>
</dbReference>
<protein>
    <submittedName>
        <fullName evidence="1">Uncharacterized protein</fullName>
    </submittedName>
</protein>
<gene>
    <name evidence="1" type="ORF">COMA2_10050</name>
</gene>
<name>A0A0S4L3L1_9BACT</name>
<reference evidence="2" key="1">
    <citation type="submission" date="2015-10" db="EMBL/GenBank/DDBJ databases">
        <authorList>
            <person name="Luecker S."/>
            <person name="Luecker S."/>
        </authorList>
    </citation>
    <scope>NUCLEOTIDE SEQUENCE [LARGE SCALE GENOMIC DNA]</scope>
</reference>
<evidence type="ECO:0000313" key="2">
    <source>
        <dbReference type="Proteomes" id="UP000198736"/>
    </source>
</evidence>
<keyword evidence="2" id="KW-1185">Reference proteome</keyword>
<organism evidence="1 2">
    <name type="scientific">Candidatus Nitrospira nitrificans</name>
    <dbReference type="NCBI Taxonomy" id="1742973"/>
    <lineage>
        <taxon>Bacteria</taxon>
        <taxon>Pseudomonadati</taxon>
        <taxon>Nitrospirota</taxon>
        <taxon>Nitrospiria</taxon>
        <taxon>Nitrospirales</taxon>
        <taxon>Nitrospiraceae</taxon>
        <taxon>Nitrospira</taxon>
    </lineage>
</organism>